<organism evidence="1 2">
    <name type="scientific">Phocaeicola vulgatus str. 3775 SL</name>
    <name type="common">B</name>
    <name type="synonym">iv</name>
    <dbReference type="NCBI Taxonomy" id="1339350"/>
    <lineage>
        <taxon>Bacteria</taxon>
        <taxon>Pseudomonadati</taxon>
        <taxon>Bacteroidota</taxon>
        <taxon>Bacteroidia</taxon>
        <taxon>Bacteroidales</taxon>
        <taxon>Bacteroidaceae</taxon>
        <taxon>Phocaeicola</taxon>
    </lineage>
</organism>
<evidence type="ECO:0000313" key="2">
    <source>
        <dbReference type="Proteomes" id="UP000028134"/>
    </source>
</evidence>
<sequence>MKIFIYGMIFYFLFVFSSCGNVDKPSSSHVFNGIFKTETGIKFELKEDSTTFIQFNDSIHYKGVWAIHRNDENTEYVTIEFAGNPNYYYLKDSQLYHSEREMINNNFGTKIQYLN</sequence>
<proteinExistence type="predicted"/>
<dbReference type="PROSITE" id="PS51257">
    <property type="entry name" value="PROKAR_LIPOPROTEIN"/>
    <property type="match status" value="1"/>
</dbReference>
<reference evidence="1 2" key="1">
    <citation type="submission" date="2014-04" db="EMBL/GenBank/DDBJ databases">
        <authorList>
            <person name="Sears C."/>
            <person name="Carroll K."/>
            <person name="Sack B.R."/>
            <person name="Qadri F."/>
            <person name="Myers L.L."/>
            <person name="Chung G.-T."/>
            <person name="Escheverria P."/>
            <person name="Fraser C.M."/>
            <person name="Sadzewicz L."/>
            <person name="Shefchek K.A."/>
            <person name="Tallon L."/>
            <person name="Das S.P."/>
            <person name="Daugherty S."/>
            <person name="Mongodin E.F."/>
        </authorList>
    </citation>
    <scope>NUCLEOTIDE SEQUENCE [LARGE SCALE GENOMIC DNA]</scope>
    <source>
        <strain evidence="2">3775 SL(B) 10 (iv)</strain>
    </source>
</reference>
<dbReference type="Proteomes" id="UP000028134">
    <property type="component" value="Unassembled WGS sequence"/>
</dbReference>
<name>A0A078RIN4_PHOVU</name>
<accession>A0A078RIN4</accession>
<evidence type="ECO:0000313" key="1">
    <source>
        <dbReference type="EMBL" id="KDS33752.1"/>
    </source>
</evidence>
<dbReference type="EMBL" id="JNHI01000001">
    <property type="protein sequence ID" value="KDS33752.1"/>
    <property type="molecule type" value="Genomic_DNA"/>
</dbReference>
<dbReference type="AlphaFoldDB" id="A0A078RIN4"/>
<evidence type="ECO:0008006" key="3">
    <source>
        <dbReference type="Google" id="ProtNLM"/>
    </source>
</evidence>
<dbReference type="PATRIC" id="fig|1339350.3.peg.9"/>
<comment type="caution">
    <text evidence="1">The sequence shown here is derived from an EMBL/GenBank/DDBJ whole genome shotgun (WGS) entry which is preliminary data.</text>
</comment>
<protein>
    <recommendedName>
        <fullName evidence="3">Lipoprotein</fullName>
    </recommendedName>
</protein>
<dbReference type="RefSeq" id="WP_005849778.1">
    <property type="nucleotide sequence ID" value="NZ_JNHI01000001.1"/>
</dbReference>
<gene>
    <name evidence="1" type="ORF">M097_0012</name>
</gene>